<feature type="region of interest" description="Disordered" evidence="1">
    <location>
        <begin position="83"/>
        <end position="151"/>
    </location>
</feature>
<organism evidence="5">
    <name type="scientific">Rodentolepis nana</name>
    <name type="common">Dwarf tapeworm</name>
    <name type="synonym">Hymenolepis nana</name>
    <dbReference type="NCBI Taxonomy" id="102285"/>
    <lineage>
        <taxon>Eukaryota</taxon>
        <taxon>Metazoa</taxon>
        <taxon>Spiralia</taxon>
        <taxon>Lophotrochozoa</taxon>
        <taxon>Platyhelminthes</taxon>
        <taxon>Cestoda</taxon>
        <taxon>Eucestoda</taxon>
        <taxon>Cyclophyllidea</taxon>
        <taxon>Hymenolepididae</taxon>
        <taxon>Rodentolepis</taxon>
    </lineage>
</organism>
<evidence type="ECO:0000313" key="5">
    <source>
        <dbReference type="WBParaSite" id="HNAJ_0000053701-mRNA-1"/>
    </source>
</evidence>
<dbReference type="Proteomes" id="UP000278807">
    <property type="component" value="Unassembled WGS sequence"/>
</dbReference>
<dbReference type="InterPro" id="IPR042422">
    <property type="entry name" value="CC103"/>
</dbReference>
<sequence>MAKTEEEMIESSTPTLNHRSVEMLEAFVKRITAINETLTLSVAQLSILIDLELHQLRQIYKELGMSGIPDNFTPEEWLLAIESGSFPSSPRPKEEPQSEPESVTDMGLQSENEEERIPAKEEFKLENPIESTLPSPSRDLESPKPEEKIEAEPSLEDSFAFYFENVAATIRKKSKESISDECSMKLILPGLICNLPFLAKMKDSHLKSLGLDVERLEYELRQSVRLEERRWHENDAKLRAVEQKVATYDEFKNMVDACELQPLTCKDVQEANKQNTGWARNFSATAYSIPKINKDIPYSEGTPIKQFNRIDEFMLCWNGLAKSQSNIDLFTLLERQSDELLKETFASSAGLSILSRVLNCLQDAISRDSSSVIRLLKAIGSSKNFVLTTTLMSDEELNLVKLIFQTLEENSEVSIDGHLRSLWISA</sequence>
<evidence type="ECO:0000256" key="1">
    <source>
        <dbReference type="SAM" id="MobiDB-lite"/>
    </source>
</evidence>
<dbReference type="GO" id="GO:0036157">
    <property type="term" value="C:outer dynein arm"/>
    <property type="evidence" value="ECO:0007669"/>
    <property type="project" value="InterPro"/>
</dbReference>
<dbReference type="PANTHER" id="PTHR28572:SF1">
    <property type="entry name" value="COILED-COIL DOMAIN-CONTAINING PROTEIN 103"/>
    <property type="match status" value="1"/>
</dbReference>
<reference evidence="5" key="1">
    <citation type="submission" date="2017-02" db="UniProtKB">
        <authorList>
            <consortium name="WormBaseParasite"/>
        </authorList>
    </citation>
    <scope>IDENTIFICATION</scope>
</reference>
<dbReference type="GO" id="GO:0007368">
    <property type="term" value="P:determination of left/right symmetry"/>
    <property type="evidence" value="ECO:0007669"/>
    <property type="project" value="TreeGrafter"/>
</dbReference>
<dbReference type="OrthoDB" id="447931at2759"/>
<feature type="domain" description="Dynein attachment factor N-terminal" evidence="2">
    <location>
        <begin position="211"/>
        <end position="278"/>
    </location>
</feature>
<proteinExistence type="predicted"/>
<keyword evidence="4" id="KW-1185">Reference proteome</keyword>
<dbReference type="WBParaSite" id="HNAJ_0000053701-mRNA-1">
    <property type="protein sequence ID" value="HNAJ_0000053701-mRNA-1"/>
    <property type="gene ID" value="HNAJ_0000053701"/>
</dbReference>
<feature type="compositionally biased region" description="Basic and acidic residues" evidence="1">
    <location>
        <begin position="138"/>
        <end position="151"/>
    </location>
</feature>
<feature type="compositionally biased region" description="Basic and acidic residues" evidence="1">
    <location>
        <begin position="115"/>
        <end position="127"/>
    </location>
</feature>
<dbReference type="InterPro" id="IPR031733">
    <property type="entry name" value="Dynein_attach_N"/>
</dbReference>
<dbReference type="Pfam" id="PF15867">
    <property type="entry name" value="Dynein_attach_N"/>
    <property type="match status" value="1"/>
</dbReference>
<dbReference type="STRING" id="102285.A0A0R3T110"/>
<accession>A0A0R3T110</accession>
<dbReference type="GO" id="GO:0003351">
    <property type="term" value="P:epithelial cilium movement involved in extracellular fluid movement"/>
    <property type="evidence" value="ECO:0007669"/>
    <property type="project" value="TreeGrafter"/>
</dbReference>
<dbReference type="AlphaFoldDB" id="A0A0R3T110"/>
<evidence type="ECO:0000313" key="4">
    <source>
        <dbReference type="Proteomes" id="UP000278807"/>
    </source>
</evidence>
<protein>
    <submittedName>
        <fullName evidence="5">RNA polymerase II-associated protein 3</fullName>
    </submittedName>
</protein>
<gene>
    <name evidence="3" type="ORF">HNAJ_LOCUS538</name>
</gene>
<dbReference type="GO" id="GO:0036159">
    <property type="term" value="P:inner dynein arm assembly"/>
    <property type="evidence" value="ECO:0007669"/>
    <property type="project" value="TreeGrafter"/>
</dbReference>
<dbReference type="PANTHER" id="PTHR28572">
    <property type="entry name" value="COILED-COIL DOMAIN-CONTAINING PROTEIN 103"/>
    <property type="match status" value="1"/>
</dbReference>
<evidence type="ECO:0000313" key="3">
    <source>
        <dbReference type="EMBL" id="VDN96397.1"/>
    </source>
</evidence>
<evidence type="ECO:0000259" key="2">
    <source>
        <dbReference type="Pfam" id="PF15867"/>
    </source>
</evidence>
<dbReference type="EMBL" id="UZAE01000154">
    <property type="protein sequence ID" value="VDN96397.1"/>
    <property type="molecule type" value="Genomic_DNA"/>
</dbReference>
<dbReference type="GO" id="GO:0005576">
    <property type="term" value="C:extracellular region"/>
    <property type="evidence" value="ECO:0007669"/>
    <property type="project" value="GOC"/>
</dbReference>
<reference evidence="3 4" key="2">
    <citation type="submission" date="2018-11" db="EMBL/GenBank/DDBJ databases">
        <authorList>
            <consortium name="Pathogen Informatics"/>
        </authorList>
    </citation>
    <scope>NUCLEOTIDE SEQUENCE [LARGE SCALE GENOMIC DNA]</scope>
</reference>
<name>A0A0R3T110_RODNA</name>